<evidence type="ECO:0000256" key="1">
    <source>
        <dbReference type="SAM" id="MobiDB-lite"/>
    </source>
</evidence>
<feature type="compositionally biased region" description="Basic and acidic residues" evidence="1">
    <location>
        <begin position="14"/>
        <end position="32"/>
    </location>
</feature>
<feature type="compositionally biased region" description="Polar residues" evidence="1">
    <location>
        <begin position="185"/>
        <end position="197"/>
    </location>
</feature>
<feature type="compositionally biased region" description="Low complexity" evidence="1">
    <location>
        <begin position="348"/>
        <end position="357"/>
    </location>
</feature>
<feature type="compositionally biased region" description="Basic and acidic residues" evidence="1">
    <location>
        <begin position="389"/>
        <end position="405"/>
    </location>
</feature>
<name>A0A5N5QQ03_9AGAM</name>
<feature type="compositionally biased region" description="Polar residues" evidence="1">
    <location>
        <begin position="321"/>
        <end position="334"/>
    </location>
</feature>
<evidence type="ECO:0000313" key="2">
    <source>
        <dbReference type="EMBL" id="KAB5593307.1"/>
    </source>
</evidence>
<dbReference type="AlphaFoldDB" id="A0A5N5QQ03"/>
<organism evidence="2 3">
    <name type="scientific">Ceratobasidium theobromae</name>
    <dbReference type="NCBI Taxonomy" id="1582974"/>
    <lineage>
        <taxon>Eukaryota</taxon>
        <taxon>Fungi</taxon>
        <taxon>Dikarya</taxon>
        <taxon>Basidiomycota</taxon>
        <taxon>Agaricomycotina</taxon>
        <taxon>Agaricomycetes</taxon>
        <taxon>Cantharellales</taxon>
        <taxon>Ceratobasidiaceae</taxon>
        <taxon>Ceratobasidium</taxon>
    </lineage>
</organism>
<evidence type="ECO:0000313" key="3">
    <source>
        <dbReference type="Proteomes" id="UP000383932"/>
    </source>
</evidence>
<feature type="compositionally biased region" description="Polar residues" evidence="1">
    <location>
        <begin position="1"/>
        <end position="13"/>
    </location>
</feature>
<feature type="region of interest" description="Disordered" evidence="1">
    <location>
        <begin position="1"/>
        <end position="405"/>
    </location>
</feature>
<feature type="compositionally biased region" description="Basic and acidic residues" evidence="1">
    <location>
        <begin position="198"/>
        <end position="225"/>
    </location>
</feature>
<accession>A0A5N5QQ03</accession>
<feature type="compositionally biased region" description="Polar residues" evidence="1">
    <location>
        <begin position="36"/>
        <end position="47"/>
    </location>
</feature>
<gene>
    <name evidence="2" type="ORF">CTheo_3225</name>
</gene>
<comment type="caution">
    <text evidence="2">The sequence shown here is derived from an EMBL/GenBank/DDBJ whole genome shotgun (WGS) entry which is preliminary data.</text>
</comment>
<reference evidence="2 3" key="1">
    <citation type="journal article" date="2019" name="Fungal Biol. Biotechnol.">
        <title>Draft genome sequence of fastidious pathogen Ceratobasidium theobromae, which causes vascular-streak dieback in Theobroma cacao.</title>
        <authorList>
            <person name="Ali S.S."/>
            <person name="Asman A."/>
            <person name="Shao J."/>
            <person name="Firmansyah A.P."/>
            <person name="Susilo A.W."/>
            <person name="Rosmana A."/>
            <person name="McMahon P."/>
            <person name="Junaid M."/>
            <person name="Guest D."/>
            <person name="Kheng T.Y."/>
            <person name="Meinhardt L.W."/>
            <person name="Bailey B.A."/>
        </authorList>
    </citation>
    <scope>NUCLEOTIDE SEQUENCE [LARGE SCALE GENOMIC DNA]</scope>
    <source>
        <strain evidence="2 3">CT2</strain>
    </source>
</reference>
<keyword evidence="3" id="KW-1185">Reference proteome</keyword>
<feature type="compositionally biased region" description="Basic and acidic residues" evidence="1">
    <location>
        <begin position="80"/>
        <end position="105"/>
    </location>
</feature>
<feature type="compositionally biased region" description="Polar residues" evidence="1">
    <location>
        <begin position="240"/>
        <end position="256"/>
    </location>
</feature>
<dbReference type="OrthoDB" id="3170343at2759"/>
<proteinExistence type="predicted"/>
<feature type="compositionally biased region" description="Low complexity" evidence="1">
    <location>
        <begin position="154"/>
        <end position="173"/>
    </location>
</feature>
<sequence length="405" mass="42913">MSFNDPNAFGSQPRNKEFGDAHRHGEFDDAPRPQEGYSTTTRSNDYTSGDPGEVGSRAAGFAGSGTGGYTDNSSSGAAIESHDPSKTDDYRSSRASQHDSTDRAPDNQVTTGRVHDSFNPTNDFNRDKYGSSPVDPTNTISGAPLTHNDNVERGTSNTDNTDNTGNTGNANTDEFGAADRDTHVGDTNTPRAGTYDTQRGDNRPTMGERVEARSDSHTSGDRGEAGSRAAAFASPETGGQADNTSRSSINEGYDSSRTGDHGFSKTIQYGSADRTRDDNLDTTGGVRDSSNAMGDSNRNKYDPSTAGPTGVPLTRQDNIDHSTSNTGNYGNPDTDNFGAADSDTYGRGTNATGAGTNDADHTGNRKPTVGEKIKGKMETMGGKLTKNPELVERGQERKTGNVEYH</sequence>
<protein>
    <submittedName>
        <fullName evidence="2">Uncharacterized protein</fullName>
    </submittedName>
</protein>
<dbReference type="Proteomes" id="UP000383932">
    <property type="component" value="Unassembled WGS sequence"/>
</dbReference>
<dbReference type="EMBL" id="SSOP01000040">
    <property type="protein sequence ID" value="KAB5593307.1"/>
    <property type="molecule type" value="Genomic_DNA"/>
</dbReference>
<feature type="compositionally biased region" description="Basic and acidic residues" evidence="1">
    <location>
        <begin position="358"/>
        <end position="377"/>
    </location>
</feature>